<evidence type="ECO:0000256" key="3">
    <source>
        <dbReference type="ARBA" id="ARBA00022692"/>
    </source>
</evidence>
<gene>
    <name evidence="9" type="primary">ND2</name>
</gene>
<dbReference type="GO" id="GO:0008137">
    <property type="term" value="F:NADH dehydrogenase (ubiquinone) activity"/>
    <property type="evidence" value="ECO:0007669"/>
    <property type="project" value="UniProtKB-EC"/>
</dbReference>
<dbReference type="GO" id="GO:0016020">
    <property type="term" value="C:membrane"/>
    <property type="evidence" value="ECO:0007669"/>
    <property type="project" value="UniProtKB-SubCell"/>
</dbReference>
<keyword evidence="5 7" id="KW-0472">Membrane</keyword>
<comment type="catalytic activity">
    <reaction evidence="6">
        <text>a ubiquinone + NADH + 5 H(+)(in) = a ubiquinol + NAD(+) + 4 H(+)(out)</text>
        <dbReference type="Rhea" id="RHEA:29091"/>
        <dbReference type="Rhea" id="RHEA-COMP:9565"/>
        <dbReference type="Rhea" id="RHEA-COMP:9566"/>
        <dbReference type="ChEBI" id="CHEBI:15378"/>
        <dbReference type="ChEBI" id="CHEBI:16389"/>
        <dbReference type="ChEBI" id="CHEBI:17976"/>
        <dbReference type="ChEBI" id="CHEBI:57540"/>
        <dbReference type="ChEBI" id="CHEBI:57945"/>
        <dbReference type="EC" id="7.1.1.2"/>
    </reaction>
</comment>
<evidence type="ECO:0000256" key="2">
    <source>
        <dbReference type="ARBA" id="ARBA00012944"/>
    </source>
</evidence>
<feature type="transmembrane region" description="Helical" evidence="7">
    <location>
        <begin position="196"/>
        <end position="215"/>
    </location>
</feature>
<evidence type="ECO:0000256" key="1">
    <source>
        <dbReference type="ARBA" id="ARBA00004141"/>
    </source>
</evidence>
<comment type="subcellular location">
    <subcellularLocation>
        <location evidence="1">Membrane</location>
        <topology evidence="1">Multi-pass membrane protein</topology>
    </subcellularLocation>
</comment>
<geneLocation type="mitochondrion" evidence="9"/>
<feature type="transmembrane region" description="Helical" evidence="7">
    <location>
        <begin position="409"/>
        <end position="432"/>
    </location>
</feature>
<dbReference type="PANTHER" id="PTHR22773">
    <property type="entry name" value="NADH DEHYDROGENASE"/>
    <property type="match status" value="1"/>
</dbReference>
<dbReference type="RefSeq" id="YP_008081026.1">
    <property type="nucleotide sequence ID" value="NC_021406.1"/>
</dbReference>
<name>R4IXB2_9CNID</name>
<dbReference type="AlphaFoldDB" id="R4IXB2"/>
<dbReference type="InterPro" id="IPR001750">
    <property type="entry name" value="ND/Mrp_TM"/>
</dbReference>
<accession>R4IXB2</accession>
<dbReference type="Pfam" id="PF00361">
    <property type="entry name" value="Proton_antipo_M"/>
    <property type="match status" value="1"/>
</dbReference>
<feature type="domain" description="NADH:quinone oxidoreductase/Mrp antiporter transmembrane" evidence="8">
    <location>
        <begin position="88"/>
        <end position="363"/>
    </location>
</feature>
<evidence type="ECO:0000256" key="4">
    <source>
        <dbReference type="ARBA" id="ARBA00022989"/>
    </source>
</evidence>
<feature type="transmembrane region" description="Helical" evidence="7">
    <location>
        <begin position="347"/>
        <end position="371"/>
    </location>
</feature>
<proteinExistence type="predicted"/>
<feature type="transmembrane region" description="Helical" evidence="7">
    <location>
        <begin position="277"/>
        <end position="299"/>
    </location>
</feature>
<dbReference type="GeneID" id="15822559"/>
<organism evidence="9">
    <name type="scientific">Hydra sinensis</name>
    <dbReference type="NCBI Taxonomy" id="570418"/>
    <lineage>
        <taxon>Eukaryota</taxon>
        <taxon>Metazoa</taxon>
        <taxon>Cnidaria</taxon>
        <taxon>Hydrozoa</taxon>
        <taxon>Hydroidolina</taxon>
        <taxon>Anthoathecata</taxon>
        <taxon>Aplanulata</taxon>
        <taxon>Hydridae</taxon>
        <taxon>Hydra</taxon>
    </lineage>
</organism>
<feature type="transmembrane region" description="Helical" evidence="7">
    <location>
        <begin position="221"/>
        <end position="242"/>
    </location>
</feature>
<reference evidence="9" key="1">
    <citation type="journal article" date="2014" name="Mitochondrial DNA">
        <title>The complete mitochondrial genome of Chinese green hydra, Hydra sinensis (Hydroida: Hydridae).</title>
        <authorList>
            <person name="Pan H.C."/>
            <person name="Qian X.C."/>
            <person name="Li P."/>
            <person name="Li X.F."/>
            <person name="Wang A.T."/>
        </authorList>
    </citation>
    <scope>NUCLEOTIDE SEQUENCE</scope>
</reference>
<feature type="transmembrane region" description="Helical" evidence="7">
    <location>
        <begin position="165"/>
        <end position="184"/>
    </location>
</feature>
<evidence type="ECO:0000313" key="9">
    <source>
        <dbReference type="EMBL" id="AGE65901.1"/>
    </source>
</evidence>
<dbReference type="EMBL" id="JX089978">
    <property type="protein sequence ID" value="AGE65901.1"/>
    <property type="molecule type" value="Genomic_DNA"/>
</dbReference>
<feature type="transmembrane region" description="Helical" evidence="7">
    <location>
        <begin position="67"/>
        <end position="84"/>
    </location>
</feature>
<sequence>MITYSFLIILTFIILNFYLNKNKNFIFYFLFSLIMFIFIDLSNFQIFLWTLCSFIFINILNNIDLKLDILLLYNFLIFSVYTIFLFENLIILYLCIEIQTFSLFILICSEKKNIKSLEAGLKYFILGSISSSIFLLGTVILFKIFPLLEVNLFNFLIKDFNNFYFLGNIMILSSLIFKIGLSPFHYWIADIYEGSNLNLVSLLASIPKLSLFYIVLKFNAIYEIIFICSILSILIGTIAGFNQTKFKRLIAYSGITNFGFIFLGLSLNNLLGLEVSLFYLFIYLLSNFFFLLILTIYNYKFNYVIELSNYYYYNKILSIVLIVFILSIAGIPPLIGFLNKLFIVETLIFYNLFLTALFCIIITSIGIGFYLRLIKILIFQDYSNFISWSNIIKFEYHDFKYCNIINSVFIFYFLTFYFINPRLFIIIIDFLLNCYRWI</sequence>
<feature type="transmembrane region" description="Helical" evidence="7">
    <location>
        <begin position="121"/>
        <end position="145"/>
    </location>
</feature>
<keyword evidence="4 7" id="KW-1133">Transmembrane helix</keyword>
<feature type="transmembrane region" description="Helical" evidence="7">
    <location>
        <begin position="5"/>
        <end position="21"/>
    </location>
</feature>
<evidence type="ECO:0000259" key="8">
    <source>
        <dbReference type="Pfam" id="PF00361"/>
    </source>
</evidence>
<keyword evidence="3 7" id="KW-0812">Transmembrane</keyword>
<feature type="transmembrane region" description="Helical" evidence="7">
    <location>
        <begin position="90"/>
        <end position="109"/>
    </location>
</feature>
<dbReference type="EC" id="7.1.1.2" evidence="2"/>
<feature type="transmembrane region" description="Helical" evidence="7">
    <location>
        <begin position="249"/>
        <end position="271"/>
    </location>
</feature>
<feature type="transmembrane region" description="Helical" evidence="7">
    <location>
        <begin position="27"/>
        <end position="60"/>
    </location>
</feature>
<dbReference type="CTD" id="4536"/>
<keyword evidence="9" id="KW-0496">Mitochondrion</keyword>
<protein>
    <recommendedName>
        <fullName evidence="2">NADH:ubiquinone reductase (H(+)-translocating)</fullName>
        <ecNumber evidence="2">7.1.1.2</ecNumber>
    </recommendedName>
</protein>
<evidence type="ECO:0000256" key="6">
    <source>
        <dbReference type="ARBA" id="ARBA00049551"/>
    </source>
</evidence>
<evidence type="ECO:0000256" key="7">
    <source>
        <dbReference type="SAM" id="Phobius"/>
    </source>
</evidence>
<evidence type="ECO:0000256" key="5">
    <source>
        <dbReference type="ARBA" id="ARBA00023136"/>
    </source>
</evidence>
<feature type="transmembrane region" description="Helical" evidence="7">
    <location>
        <begin position="311"/>
        <end position="335"/>
    </location>
</feature>